<feature type="non-terminal residue" evidence="2">
    <location>
        <position position="1"/>
    </location>
</feature>
<protein>
    <submittedName>
        <fullName evidence="2">Uncharacterized protein</fullName>
    </submittedName>
</protein>
<dbReference type="Proteomes" id="UP000595437">
    <property type="component" value="Chromosome 18"/>
</dbReference>
<dbReference type="EMBL" id="CP045907">
    <property type="protein sequence ID" value="QQP35123.1"/>
    <property type="molecule type" value="Genomic_DNA"/>
</dbReference>
<feature type="compositionally biased region" description="Low complexity" evidence="1">
    <location>
        <begin position="16"/>
        <end position="28"/>
    </location>
</feature>
<evidence type="ECO:0000256" key="1">
    <source>
        <dbReference type="SAM" id="MobiDB-lite"/>
    </source>
</evidence>
<dbReference type="AlphaFoldDB" id="A0A7T8JU47"/>
<evidence type="ECO:0000313" key="2">
    <source>
        <dbReference type="EMBL" id="QQP35123.1"/>
    </source>
</evidence>
<name>A0A7T8JU47_CALRO</name>
<keyword evidence="3" id="KW-1185">Reference proteome</keyword>
<gene>
    <name evidence="2" type="ORF">FKW44_023263</name>
</gene>
<accession>A0A7T8JU47</accession>
<proteinExistence type="predicted"/>
<sequence>VDDDHRRQHELFLHASFKSPPSSALSSPSHKKSLQQPKQPRRPRPLPQIPLAQK</sequence>
<feature type="compositionally biased region" description="Basic residues" evidence="1">
    <location>
        <begin position="29"/>
        <end position="44"/>
    </location>
</feature>
<reference evidence="3" key="1">
    <citation type="submission" date="2021-01" db="EMBL/GenBank/DDBJ databases">
        <title>Caligus Genome Assembly.</title>
        <authorList>
            <person name="Gallardo-Escarate C."/>
        </authorList>
    </citation>
    <scope>NUCLEOTIDE SEQUENCE [LARGE SCALE GENOMIC DNA]</scope>
</reference>
<feature type="region of interest" description="Disordered" evidence="1">
    <location>
        <begin position="1"/>
        <end position="54"/>
    </location>
</feature>
<evidence type="ECO:0000313" key="3">
    <source>
        <dbReference type="Proteomes" id="UP000595437"/>
    </source>
</evidence>
<feature type="compositionally biased region" description="Basic and acidic residues" evidence="1">
    <location>
        <begin position="1"/>
        <end position="12"/>
    </location>
</feature>
<organism evidence="2 3">
    <name type="scientific">Caligus rogercresseyi</name>
    <name type="common">Sea louse</name>
    <dbReference type="NCBI Taxonomy" id="217165"/>
    <lineage>
        <taxon>Eukaryota</taxon>
        <taxon>Metazoa</taxon>
        <taxon>Ecdysozoa</taxon>
        <taxon>Arthropoda</taxon>
        <taxon>Crustacea</taxon>
        <taxon>Multicrustacea</taxon>
        <taxon>Hexanauplia</taxon>
        <taxon>Copepoda</taxon>
        <taxon>Siphonostomatoida</taxon>
        <taxon>Caligidae</taxon>
        <taxon>Caligus</taxon>
    </lineage>
</organism>